<dbReference type="InterPro" id="IPR020568">
    <property type="entry name" value="Ribosomal_Su5_D2-typ_SF"/>
</dbReference>
<dbReference type="InterPro" id="IPR023035">
    <property type="entry name" value="Ribosomal_uS9_bac/plastid"/>
</dbReference>
<dbReference type="PANTHER" id="PTHR21569">
    <property type="entry name" value="RIBOSOMAL PROTEIN S9"/>
    <property type="match status" value="1"/>
</dbReference>
<gene>
    <name evidence="6" type="primary">MRPS9</name>
    <name evidence="6" type="ORF">IWQ62_003200</name>
</gene>
<dbReference type="OrthoDB" id="10254627at2759"/>
<dbReference type="InterPro" id="IPR014721">
    <property type="entry name" value="Ribsml_uS5_D2-typ_fold_subgr"/>
</dbReference>
<protein>
    <recommendedName>
        <fullName evidence="4">Small ribosomal subunit protein uS9m</fullName>
    </recommendedName>
    <alternativeName>
        <fullName evidence="5">37S ribosomal protein S9, mitochondrial</fullName>
    </alternativeName>
</protein>
<dbReference type="InterPro" id="IPR000754">
    <property type="entry name" value="Ribosomal_uS9"/>
</dbReference>
<name>A0A9W8E797_9FUNG</name>
<dbReference type="Gene3D" id="3.30.230.10">
    <property type="match status" value="1"/>
</dbReference>
<evidence type="ECO:0000313" key="6">
    <source>
        <dbReference type="EMBL" id="KAJ1963468.1"/>
    </source>
</evidence>
<sequence length="325" mass="36684">MQSLARLTSRGFAPTSGRLVTAVYPGQPLARRLQSTFSLTGALSKEDFDTTELISRNRPVSATYFTGNVVYNDIIVGLDALVKCHIQDLNHPAFSNTQETSRLMFELEKLKKMGFGVKDADPEIRKQFTEPFLALDVLGTKLGIKLREGQYYNLLYRLHWLLCLDPMPENVKTYVKFFMARSLDHHGQRTTQSKVDELGRAYAVGRRKEASAQVWLVKGEGHIHINGKPLADYFINAVPREAVIYPLQVARSLGQYNVWSKVRGSGTTGQSEALALGIAKALVLYNPDLKSELDAQGLLKRDPRMVERKKTGQPKARKRYTWVKR</sequence>
<dbReference type="PANTHER" id="PTHR21569:SF1">
    <property type="entry name" value="SMALL RIBOSOMAL SUBUNIT PROTEIN US9M"/>
    <property type="match status" value="1"/>
</dbReference>
<keyword evidence="2 6" id="KW-0689">Ribosomal protein</keyword>
<accession>A0A9W8E797</accession>
<dbReference type="GO" id="GO:0006412">
    <property type="term" value="P:translation"/>
    <property type="evidence" value="ECO:0007669"/>
    <property type="project" value="InterPro"/>
</dbReference>
<dbReference type="Pfam" id="PF00380">
    <property type="entry name" value="Ribosomal_S9"/>
    <property type="match status" value="1"/>
</dbReference>
<evidence type="ECO:0000256" key="1">
    <source>
        <dbReference type="ARBA" id="ARBA00005251"/>
    </source>
</evidence>
<dbReference type="FunFam" id="3.30.230.10:FF:000001">
    <property type="entry name" value="30S ribosomal protein S9"/>
    <property type="match status" value="1"/>
</dbReference>
<keyword evidence="7" id="KW-1185">Reference proteome</keyword>
<dbReference type="AlphaFoldDB" id="A0A9W8E797"/>
<dbReference type="SUPFAM" id="SSF54211">
    <property type="entry name" value="Ribosomal protein S5 domain 2-like"/>
    <property type="match status" value="1"/>
</dbReference>
<dbReference type="GO" id="GO:0005763">
    <property type="term" value="C:mitochondrial small ribosomal subunit"/>
    <property type="evidence" value="ECO:0007669"/>
    <property type="project" value="TreeGrafter"/>
</dbReference>
<comment type="caution">
    <text evidence="6">The sequence shown here is derived from an EMBL/GenBank/DDBJ whole genome shotgun (WGS) entry which is preliminary data.</text>
</comment>
<dbReference type="EMBL" id="JANBPY010000820">
    <property type="protein sequence ID" value="KAJ1963468.1"/>
    <property type="molecule type" value="Genomic_DNA"/>
</dbReference>
<evidence type="ECO:0000256" key="5">
    <source>
        <dbReference type="ARBA" id="ARBA00042623"/>
    </source>
</evidence>
<evidence type="ECO:0000313" key="7">
    <source>
        <dbReference type="Proteomes" id="UP001150925"/>
    </source>
</evidence>
<evidence type="ECO:0000256" key="4">
    <source>
        <dbReference type="ARBA" id="ARBA00039318"/>
    </source>
</evidence>
<evidence type="ECO:0000256" key="3">
    <source>
        <dbReference type="ARBA" id="ARBA00023274"/>
    </source>
</evidence>
<organism evidence="6 7">
    <name type="scientific">Dispira parvispora</name>
    <dbReference type="NCBI Taxonomy" id="1520584"/>
    <lineage>
        <taxon>Eukaryota</taxon>
        <taxon>Fungi</taxon>
        <taxon>Fungi incertae sedis</taxon>
        <taxon>Zoopagomycota</taxon>
        <taxon>Kickxellomycotina</taxon>
        <taxon>Dimargaritomycetes</taxon>
        <taxon>Dimargaritales</taxon>
        <taxon>Dimargaritaceae</taxon>
        <taxon>Dispira</taxon>
    </lineage>
</organism>
<dbReference type="GO" id="GO:0003723">
    <property type="term" value="F:RNA binding"/>
    <property type="evidence" value="ECO:0007669"/>
    <property type="project" value="TreeGrafter"/>
</dbReference>
<keyword evidence="3" id="KW-0687">Ribonucleoprotein</keyword>
<comment type="similarity">
    <text evidence="1">Belongs to the universal ribosomal protein uS9 family.</text>
</comment>
<dbReference type="NCBIfam" id="NF001099">
    <property type="entry name" value="PRK00132.1"/>
    <property type="match status" value="1"/>
</dbReference>
<reference evidence="6" key="1">
    <citation type="submission" date="2022-07" db="EMBL/GenBank/DDBJ databases">
        <title>Phylogenomic reconstructions and comparative analyses of Kickxellomycotina fungi.</title>
        <authorList>
            <person name="Reynolds N.K."/>
            <person name="Stajich J.E."/>
            <person name="Barry K."/>
            <person name="Grigoriev I.V."/>
            <person name="Crous P."/>
            <person name="Smith M.E."/>
        </authorList>
    </citation>
    <scope>NUCLEOTIDE SEQUENCE</scope>
    <source>
        <strain evidence="6">RSA 1196</strain>
    </source>
</reference>
<evidence type="ECO:0000256" key="2">
    <source>
        <dbReference type="ARBA" id="ARBA00022980"/>
    </source>
</evidence>
<dbReference type="GO" id="GO:0003735">
    <property type="term" value="F:structural constituent of ribosome"/>
    <property type="evidence" value="ECO:0007669"/>
    <property type="project" value="InterPro"/>
</dbReference>
<dbReference type="Proteomes" id="UP001150925">
    <property type="component" value="Unassembled WGS sequence"/>
</dbReference>
<proteinExistence type="inferred from homology"/>